<reference evidence="2" key="1">
    <citation type="submission" date="2020-12" db="UniProtKB">
        <authorList>
            <consortium name="WormBaseParasite"/>
        </authorList>
    </citation>
    <scope>IDENTIFICATION</scope>
    <source>
        <strain evidence="2">MHco3</strain>
    </source>
</reference>
<dbReference type="Proteomes" id="UP000025227">
    <property type="component" value="Unplaced"/>
</dbReference>
<dbReference type="OrthoDB" id="5796520at2759"/>
<dbReference type="AlphaFoldDB" id="A0A7I5E5E2"/>
<evidence type="ECO:0000313" key="1">
    <source>
        <dbReference type="Proteomes" id="UP000025227"/>
    </source>
</evidence>
<evidence type="ECO:0000313" key="2">
    <source>
        <dbReference type="WBParaSite" id="HCON_00008070-00001"/>
    </source>
</evidence>
<accession>A0A7I5E5E2</accession>
<sequence>MSFNKRVCCSNCCGYVYEMTRALTDWIPRGVKRTPGRPSTRWSDFFTNVLNERNAEPRIPVARMIHWTTLDRDRVEWDATGSRSRKSMINGTTVMQVALSNRILMNPSC</sequence>
<keyword evidence="1" id="KW-1185">Reference proteome</keyword>
<dbReference type="WBParaSite" id="HCON_00008070-00001">
    <property type="protein sequence ID" value="HCON_00008070-00001"/>
    <property type="gene ID" value="HCON_00008070"/>
</dbReference>
<proteinExistence type="predicted"/>
<name>A0A7I5E5E2_HAECO</name>
<organism evidence="1 2">
    <name type="scientific">Haemonchus contortus</name>
    <name type="common">Barber pole worm</name>
    <dbReference type="NCBI Taxonomy" id="6289"/>
    <lineage>
        <taxon>Eukaryota</taxon>
        <taxon>Metazoa</taxon>
        <taxon>Ecdysozoa</taxon>
        <taxon>Nematoda</taxon>
        <taxon>Chromadorea</taxon>
        <taxon>Rhabditida</taxon>
        <taxon>Rhabditina</taxon>
        <taxon>Rhabditomorpha</taxon>
        <taxon>Strongyloidea</taxon>
        <taxon>Trichostrongylidae</taxon>
        <taxon>Haemonchus</taxon>
    </lineage>
</organism>
<protein>
    <submittedName>
        <fullName evidence="2">Transposase</fullName>
    </submittedName>
</protein>